<dbReference type="OrthoDB" id="5166556at2"/>
<protein>
    <submittedName>
        <fullName evidence="1">Clan AA aspartic protease</fullName>
    </submittedName>
</protein>
<dbReference type="GO" id="GO:0008233">
    <property type="term" value="F:peptidase activity"/>
    <property type="evidence" value="ECO:0007669"/>
    <property type="project" value="UniProtKB-KW"/>
</dbReference>
<dbReference type="EMBL" id="QNUG01000023">
    <property type="protein sequence ID" value="REC69937.1"/>
    <property type="molecule type" value="Genomic_DNA"/>
</dbReference>
<keyword evidence="1" id="KW-0378">Hydrolase</keyword>
<dbReference type="Pfam" id="PF13650">
    <property type="entry name" value="Asp_protease_2"/>
    <property type="match status" value="1"/>
</dbReference>
<comment type="caution">
    <text evidence="1">The sequence shown here is derived from an EMBL/GenBank/DDBJ whole genome shotgun (WGS) entry which is preliminary data.</text>
</comment>
<dbReference type="Proteomes" id="UP000256326">
    <property type="component" value="Unassembled WGS sequence"/>
</dbReference>
<dbReference type="InterPro" id="IPR021109">
    <property type="entry name" value="Peptidase_aspartic_dom_sf"/>
</dbReference>
<sequence>MKENLIITFLFISVCIFAQKNVKSDSIFLNINEHNTIFVQAIFNKIDTLNLNFDTGTTELILTNDVLKNKLKFSPKLYSTFYNLQIGNTNYKTKVYDAQLTGHGTDGRFGWDFFKDKIVEINYDKNILVIHSALPENVAKSKKFSKLKIEYFKDLFLVSCEIKQSGVENNDLFLFDTGFQRTAMLDSDLLAQEKFPTEKMAIIKKVIMKGAQGNEIPVITTNLSSLKIGKYKLKNVPVQITTSNKPLKDKNIHILGNEVLKRFNTFIDFQHNFVYLKPNNLYNEKYTDQKKNMKRTILQF</sequence>
<keyword evidence="1" id="KW-0645">Protease</keyword>
<dbReference type="GO" id="GO:0006508">
    <property type="term" value="P:proteolysis"/>
    <property type="evidence" value="ECO:0007669"/>
    <property type="project" value="UniProtKB-KW"/>
</dbReference>
<evidence type="ECO:0000313" key="2">
    <source>
        <dbReference type="Proteomes" id="UP000256326"/>
    </source>
</evidence>
<keyword evidence="2" id="KW-1185">Reference proteome</keyword>
<dbReference type="Gene3D" id="2.40.70.10">
    <property type="entry name" value="Acid Proteases"/>
    <property type="match status" value="1"/>
</dbReference>
<evidence type="ECO:0000313" key="1">
    <source>
        <dbReference type="EMBL" id="REC69937.1"/>
    </source>
</evidence>
<organism evidence="1 2">
    <name type="scientific">Epilithonimonas hispanica</name>
    <dbReference type="NCBI Taxonomy" id="358687"/>
    <lineage>
        <taxon>Bacteria</taxon>
        <taxon>Pseudomonadati</taxon>
        <taxon>Bacteroidota</taxon>
        <taxon>Flavobacteriia</taxon>
        <taxon>Flavobacteriales</taxon>
        <taxon>Weeksellaceae</taxon>
        <taxon>Chryseobacterium group</taxon>
        <taxon>Epilithonimonas</taxon>
    </lineage>
</organism>
<name>A0A3D9CWC7_9FLAO</name>
<dbReference type="SUPFAM" id="SSF50630">
    <property type="entry name" value="Acid proteases"/>
    <property type="match status" value="1"/>
</dbReference>
<proteinExistence type="predicted"/>
<dbReference type="RefSeq" id="WP_116035610.1">
    <property type="nucleotide sequence ID" value="NZ_JBHLVV010000086.1"/>
</dbReference>
<accession>A0A3D9CWC7</accession>
<dbReference type="AlphaFoldDB" id="A0A3D9CWC7"/>
<reference evidence="1 2" key="1">
    <citation type="journal article" date="2006" name="Int. J. Syst. Evol. Microbiol.">
        <title>Chryseobacterium hispanicum sp. nov., isolated from the drinking water distribution system of Sevilla, Spain.</title>
        <authorList>
            <person name="Gallego V."/>
            <person name="Garcia M.T."/>
            <person name="Ventosa A."/>
        </authorList>
    </citation>
    <scope>NUCLEOTIDE SEQUENCE [LARGE SCALE GENOMIC DNA]</scope>
    <source>
        <strain evidence="1 2">KCTC 22104</strain>
    </source>
</reference>
<gene>
    <name evidence="1" type="ORF">DRF58_11610</name>
</gene>